<evidence type="ECO:0000256" key="6">
    <source>
        <dbReference type="ARBA" id="ARBA00022989"/>
    </source>
</evidence>
<evidence type="ECO:0000256" key="7">
    <source>
        <dbReference type="ARBA" id="ARBA00023034"/>
    </source>
</evidence>
<dbReference type="OrthoDB" id="9985088at2759"/>
<sequence>MWKLCNISRNQYFLVGLLIGFLYSYYMPQDLTEIVTECPEATEREHLLAEDAKYGSEFEPQLNLEQKPMTARKQVKNIVRPRYYYTELGIREKLFVGVMTTQENIDSLATAINRTSAHLVNKIKFFINADNVKANFKLKNIVGFTDTRENLRPFHVLKYIADNYLDDYDYFLLVSDTGYVNARQLRETLSHISISFDVYMGTPHGTTFDEEDPDRPSDAQYCDLHAGIVLSSSVIRKIRANLDWCVRNSVSNQHNLNIGRCVKYSSKIDSCQTSWQGINVTSYKLNSYKIYRDLHMIKHEAAFNRASVIYPITTADDFYLLHAYFSRVHLEQINAAKEQIHLEASAISNGTLSNDILEVRWPLGVPKPNPSESRHDIIPWTHLNLTHSFMYTSEINVRPLSSVDAEDMQNILNKTILEAHRTNPQLEYRGLHSAYRKFDAVRGMDYRMHLSFYDRGRREHVLKSFEVVKPIGLIEIVPSPYVTESTRIAILLPTLEHQVHDAEQFVQHYEKTCMDNQDNTFLMLIFYYRAETPSKGDEDVFLPLKNLALSLTDRHKQDGSRIAWVSIRLPPNPPPSTQHLLFTSMYGPAPQQLLSFAAADLALRKIGLDSLVMICSAEATFRSDFLNRVRMNTIAGFQVFSPIAFRQYPCGWTKLCKECDGCDVGQSTGYFDRANYDVVAFYSRDYVDARKLLEQQSGRLPIVRSDRDIVNLLNYTQDAIGSPLERIENVAEMFVRASGKIHVLRGIEPNLRLGRAMENFLAEVDPEGEQLQRLRCEEQPDQRDRCVRIASKKQIGDVLVQHDGADGRENEVKK</sequence>
<dbReference type="VEuPathDB" id="VectorBase:CQUJHB015192"/>
<evidence type="ECO:0000256" key="2">
    <source>
        <dbReference type="ARBA" id="ARBA00009239"/>
    </source>
</evidence>
<keyword evidence="6 9" id="KW-1133">Transmembrane helix</keyword>
<keyword evidence="3 9" id="KW-0808">Transferase</keyword>
<reference evidence="10" key="1">
    <citation type="submission" date="2020-05" db="UniProtKB">
        <authorList>
            <consortium name="EnsemblMetazoa"/>
        </authorList>
    </citation>
    <scope>IDENTIFICATION</scope>
    <source>
        <strain evidence="10">JHB</strain>
    </source>
</reference>
<comment type="subcellular location">
    <subcellularLocation>
        <location evidence="1 9">Golgi apparatus</location>
        <location evidence="1 9">Golgi stack membrane</location>
        <topology evidence="1 9">Single-pass type II membrane protein</topology>
    </subcellularLocation>
</comment>
<dbReference type="InterPro" id="IPR008428">
    <property type="entry name" value="Chond_GalNAc"/>
</dbReference>
<evidence type="ECO:0000256" key="4">
    <source>
        <dbReference type="ARBA" id="ARBA00022692"/>
    </source>
</evidence>
<evidence type="ECO:0000256" key="5">
    <source>
        <dbReference type="ARBA" id="ARBA00022968"/>
    </source>
</evidence>
<protein>
    <recommendedName>
        <fullName evidence="9">Hexosyltransferase</fullName>
        <ecNumber evidence="9">2.4.1.-</ecNumber>
    </recommendedName>
</protein>
<name>A0A1S4KFX2_CULQU</name>
<dbReference type="Pfam" id="PF05679">
    <property type="entry name" value="CHGN"/>
    <property type="match status" value="1"/>
</dbReference>
<dbReference type="EnsemblMetazoa" id="CPIJ018456-RA">
    <property type="protein sequence ID" value="CPIJ018456-PA"/>
    <property type="gene ID" value="CPIJ018456"/>
</dbReference>
<evidence type="ECO:0000313" key="10">
    <source>
        <dbReference type="EnsemblMetazoa" id="CPIJ018456-PA"/>
    </source>
</evidence>
<accession>A0A1S4KFX2</accession>
<feature type="transmembrane region" description="Helical" evidence="9">
    <location>
        <begin position="12"/>
        <end position="28"/>
    </location>
</feature>
<keyword evidence="4 9" id="KW-0812">Transmembrane</keyword>
<keyword evidence="5 9" id="KW-0735">Signal-anchor</keyword>
<organism evidence="10 11">
    <name type="scientific">Culex quinquefasciatus</name>
    <name type="common">Southern house mosquito</name>
    <name type="synonym">Culex pungens</name>
    <dbReference type="NCBI Taxonomy" id="7176"/>
    <lineage>
        <taxon>Eukaryota</taxon>
        <taxon>Metazoa</taxon>
        <taxon>Ecdysozoa</taxon>
        <taxon>Arthropoda</taxon>
        <taxon>Hexapoda</taxon>
        <taxon>Insecta</taxon>
        <taxon>Pterygota</taxon>
        <taxon>Neoptera</taxon>
        <taxon>Endopterygota</taxon>
        <taxon>Diptera</taxon>
        <taxon>Nematocera</taxon>
        <taxon>Culicoidea</taxon>
        <taxon>Culicidae</taxon>
        <taxon>Culicinae</taxon>
        <taxon>Culicini</taxon>
        <taxon>Culex</taxon>
        <taxon>Culex</taxon>
    </lineage>
</organism>
<evidence type="ECO:0000256" key="3">
    <source>
        <dbReference type="ARBA" id="ARBA00022679"/>
    </source>
</evidence>
<dbReference type="InterPro" id="IPR051227">
    <property type="entry name" value="CS_glycosyltransferase"/>
</dbReference>
<evidence type="ECO:0000256" key="9">
    <source>
        <dbReference type="RuleBase" id="RU364016"/>
    </source>
</evidence>
<keyword evidence="11" id="KW-1185">Reference proteome</keyword>
<dbReference type="GO" id="GO:0047238">
    <property type="term" value="F:glucuronosyl-N-acetylgalactosaminyl-proteoglycan 4-beta-N-acetylgalactosaminyltransferase activity"/>
    <property type="evidence" value="ECO:0007669"/>
    <property type="project" value="TreeGrafter"/>
</dbReference>
<dbReference type="Gene3D" id="3.90.550.50">
    <property type="match status" value="1"/>
</dbReference>
<proteinExistence type="inferred from homology"/>
<evidence type="ECO:0000256" key="1">
    <source>
        <dbReference type="ARBA" id="ARBA00004447"/>
    </source>
</evidence>
<comment type="similarity">
    <text evidence="2 9">Belongs to the chondroitin N-acetylgalactosaminyltransferase family.</text>
</comment>
<dbReference type="GO" id="GO:0032580">
    <property type="term" value="C:Golgi cisterna membrane"/>
    <property type="evidence" value="ECO:0007669"/>
    <property type="project" value="UniProtKB-SubCell"/>
</dbReference>
<dbReference type="VEuPathDB" id="VectorBase:CPIJ018456"/>
<dbReference type="InParanoid" id="A0A1S4KFX2"/>
<keyword evidence="8 9" id="KW-0472">Membrane</keyword>
<dbReference type="PANTHER" id="PTHR12369:SF13">
    <property type="entry name" value="HEXOSYLTRANSFERASE"/>
    <property type="match status" value="1"/>
</dbReference>
<evidence type="ECO:0000313" key="11">
    <source>
        <dbReference type="Proteomes" id="UP000002320"/>
    </source>
</evidence>
<dbReference type="EC" id="2.4.1.-" evidence="9"/>
<dbReference type="PANTHER" id="PTHR12369">
    <property type="entry name" value="CHONDROITIN SYNTHASE"/>
    <property type="match status" value="1"/>
</dbReference>
<evidence type="ECO:0000256" key="8">
    <source>
        <dbReference type="ARBA" id="ARBA00023136"/>
    </source>
</evidence>
<dbReference type="FunCoup" id="A0A1S4KFX2">
    <property type="interactions" value="541"/>
</dbReference>
<dbReference type="AlphaFoldDB" id="A0A1S4KFX2"/>
<keyword evidence="7 9" id="KW-0333">Golgi apparatus</keyword>
<dbReference type="Proteomes" id="UP000002320">
    <property type="component" value="Unassembled WGS sequence"/>
</dbReference>